<dbReference type="Proteomes" id="UP000288859">
    <property type="component" value="Unassembled WGS sequence"/>
</dbReference>
<dbReference type="VEuPathDB" id="FungiDB:PV10_04085"/>
<keyword evidence="2" id="KW-0285">Flavoprotein</keyword>
<proteinExistence type="inferred from homology"/>
<name>A0A438MU52_EXOME</name>
<evidence type="ECO:0000256" key="1">
    <source>
        <dbReference type="ARBA" id="ARBA00009183"/>
    </source>
</evidence>
<keyword evidence="3" id="KW-0274">FAD</keyword>
<evidence type="ECO:0000313" key="6">
    <source>
        <dbReference type="Proteomes" id="UP000288859"/>
    </source>
</evidence>
<dbReference type="PRINTS" id="PR00419">
    <property type="entry name" value="ADXRDTASE"/>
</dbReference>
<comment type="similarity">
    <text evidence="1">Belongs to the FMO family.</text>
</comment>
<organism evidence="5 6">
    <name type="scientific">Exophiala mesophila</name>
    <name type="common">Black yeast-like fungus</name>
    <dbReference type="NCBI Taxonomy" id="212818"/>
    <lineage>
        <taxon>Eukaryota</taxon>
        <taxon>Fungi</taxon>
        <taxon>Dikarya</taxon>
        <taxon>Ascomycota</taxon>
        <taxon>Pezizomycotina</taxon>
        <taxon>Eurotiomycetes</taxon>
        <taxon>Chaetothyriomycetidae</taxon>
        <taxon>Chaetothyriales</taxon>
        <taxon>Herpotrichiellaceae</taxon>
        <taxon>Exophiala</taxon>
    </lineage>
</organism>
<evidence type="ECO:0008006" key="7">
    <source>
        <dbReference type="Google" id="ProtNLM"/>
    </source>
</evidence>
<dbReference type="InterPro" id="IPR036188">
    <property type="entry name" value="FAD/NAD-bd_sf"/>
</dbReference>
<reference evidence="5 6" key="1">
    <citation type="submission" date="2017-03" db="EMBL/GenBank/DDBJ databases">
        <title>Genomes of endolithic fungi from Antarctica.</title>
        <authorList>
            <person name="Coleine C."/>
            <person name="Masonjones S."/>
            <person name="Stajich J.E."/>
        </authorList>
    </citation>
    <scope>NUCLEOTIDE SEQUENCE [LARGE SCALE GENOMIC DNA]</scope>
    <source>
        <strain evidence="5 6">CCFEE 6314</strain>
    </source>
</reference>
<evidence type="ECO:0000256" key="3">
    <source>
        <dbReference type="ARBA" id="ARBA00022827"/>
    </source>
</evidence>
<dbReference type="GO" id="GO:0050660">
    <property type="term" value="F:flavin adenine dinucleotide binding"/>
    <property type="evidence" value="ECO:0007669"/>
    <property type="project" value="InterPro"/>
</dbReference>
<dbReference type="AlphaFoldDB" id="A0A438MU52"/>
<gene>
    <name evidence="5" type="ORF">B0A52_09404</name>
</gene>
<evidence type="ECO:0000256" key="2">
    <source>
        <dbReference type="ARBA" id="ARBA00022630"/>
    </source>
</evidence>
<dbReference type="PANTHER" id="PTHR23023">
    <property type="entry name" value="DIMETHYLANILINE MONOOXYGENASE"/>
    <property type="match status" value="1"/>
</dbReference>
<dbReference type="Pfam" id="PF00743">
    <property type="entry name" value="FMO-like"/>
    <property type="match status" value="2"/>
</dbReference>
<comment type="caution">
    <text evidence="5">The sequence shown here is derived from an EMBL/GenBank/DDBJ whole genome shotgun (WGS) entry which is preliminary data.</text>
</comment>
<dbReference type="Pfam" id="PF13450">
    <property type="entry name" value="NAD_binding_8"/>
    <property type="match status" value="1"/>
</dbReference>
<dbReference type="Gene3D" id="3.50.50.60">
    <property type="entry name" value="FAD/NAD(P)-binding domain"/>
    <property type="match status" value="2"/>
</dbReference>
<dbReference type="InterPro" id="IPR050346">
    <property type="entry name" value="FMO-like"/>
</dbReference>
<dbReference type="SUPFAM" id="SSF51905">
    <property type="entry name" value="FAD/NAD(P)-binding domain"/>
    <property type="match status" value="2"/>
</dbReference>
<protein>
    <recommendedName>
        <fullName evidence="7">FAD/NAD(P)-binding domain-containing protein</fullName>
    </recommendedName>
</protein>
<sequence length="484" mass="54877">MPPRYQRVAVIGAGPSGLAAVHALAQEKNFDTIRVFERRDRVGGLWHLDPEPDVFPASWRPARIVNQPVKLPDFNSPSDPDLTARTAIYPGLDSNVGASVMAFTHTPFPQGNSAVSVNRFGHNNPTRPFETITGWIEDLFKPYLRWTSLSTSVEKVERKGTEWILTLRRTDLLYRGKQSDYWWQEAFDAVIVATGHYNVPNIPKIDGIDETLRAFPQSLEHSKSYRSRDKYVKKKVLVIGGSISASDLVSDLHDIVSGPLYLSVRGTNPRLDSLYNLPNVKLQAPVKSIHPSIKDGGITVTFTDGTSISNLQHILFATGFRLSYPFLTPNPITPTNRLARFYQHVFNFDEPSLAVVGQCRGALSFRVYEYQAVAVARYFANHEAHVLPSIDKQEAWEAQRIKYKGDNDRFHEILPDFEAYFNWLQEFAGKPAPGSDAYELPRYDPQWEVYGLAVLELKDKYLKDIAEKTKKRFQEKKVPIQAKL</sequence>
<dbReference type="EMBL" id="NAJM01000058">
    <property type="protein sequence ID" value="RVX66653.1"/>
    <property type="molecule type" value="Genomic_DNA"/>
</dbReference>
<accession>A0A438MU52</accession>
<keyword evidence="4" id="KW-0560">Oxidoreductase</keyword>
<evidence type="ECO:0000313" key="5">
    <source>
        <dbReference type="EMBL" id="RVX66653.1"/>
    </source>
</evidence>
<evidence type="ECO:0000256" key="4">
    <source>
        <dbReference type="ARBA" id="ARBA00023002"/>
    </source>
</evidence>
<dbReference type="InterPro" id="IPR020946">
    <property type="entry name" value="Flavin_mOase-like"/>
</dbReference>
<dbReference type="OrthoDB" id="66881at2759"/>
<dbReference type="GO" id="GO:0004499">
    <property type="term" value="F:N,N-dimethylaniline monooxygenase activity"/>
    <property type="evidence" value="ECO:0007669"/>
    <property type="project" value="InterPro"/>
</dbReference>
<dbReference type="GO" id="GO:0050661">
    <property type="term" value="F:NADP binding"/>
    <property type="evidence" value="ECO:0007669"/>
    <property type="project" value="InterPro"/>
</dbReference>